<keyword evidence="5" id="KW-1185">Reference proteome</keyword>
<evidence type="ECO:0000256" key="1">
    <source>
        <dbReference type="ARBA" id="ARBA00023002"/>
    </source>
</evidence>
<dbReference type="InterPro" id="IPR013786">
    <property type="entry name" value="AcylCoA_DH/ox_N"/>
</dbReference>
<reference evidence="4 5" key="1">
    <citation type="submission" date="2018-03" db="EMBL/GenBank/DDBJ databases">
        <title>Streptomyces dioscori sp. nov., a novel endophytic actinobacterium isolated from bulbil of Dioscorea bulbifera L.</title>
        <authorList>
            <person name="Zhikuan W."/>
        </authorList>
    </citation>
    <scope>NUCLEOTIDE SEQUENCE [LARGE SCALE GENOMIC DNA]</scope>
    <source>
        <strain evidence="4 5">A217</strain>
    </source>
</reference>
<dbReference type="InterPro" id="IPR046373">
    <property type="entry name" value="Acyl-CoA_Oxase/DH_mid-dom_sf"/>
</dbReference>
<dbReference type="InterPro" id="IPR037069">
    <property type="entry name" value="AcylCoA_DH/ox_N_sf"/>
</dbReference>
<dbReference type="AlphaFoldDB" id="A0A2P8Q9L3"/>
<dbReference type="SUPFAM" id="SSF56645">
    <property type="entry name" value="Acyl-CoA dehydrogenase NM domain-like"/>
    <property type="match status" value="1"/>
</dbReference>
<dbReference type="Proteomes" id="UP000240429">
    <property type="component" value="Unassembled WGS sequence"/>
</dbReference>
<protein>
    <submittedName>
        <fullName evidence="4">Acyl-CoA dehydrogenase</fullName>
    </submittedName>
</protein>
<proteinExistence type="predicted"/>
<dbReference type="GO" id="GO:0050660">
    <property type="term" value="F:flavin adenine dinucleotide binding"/>
    <property type="evidence" value="ECO:0007669"/>
    <property type="project" value="InterPro"/>
</dbReference>
<dbReference type="Pfam" id="PF02771">
    <property type="entry name" value="Acyl-CoA_dh_N"/>
    <property type="match status" value="1"/>
</dbReference>
<keyword evidence="1" id="KW-0560">Oxidoreductase</keyword>
<feature type="domain" description="Acyl-CoA dehydrogenase C-terminal" evidence="3">
    <location>
        <begin position="241"/>
        <end position="369"/>
    </location>
</feature>
<sequence>MKNASPPHAPELLDRAAALVPVLRRSAVEAEQSRRLPDHLLQELAGSGLLRMRMPSRYQGQESDLRTVVSVMAELARGDGSTAWVATNYVLCSWLVSLFPDSVQDEIFADPEVRVSGVLSPGGPAAPVDGGFRVSGRWGFTTGALHSQWTQLVAVAPAPQGGAEPLMLLVPTRDLRIVDDWDTMGLRGTGSVTVEAEDVLVPSSRVLPMGPMLQEQYAGNTGNPVYRTPALLTGAVSMTGTVLGIVRAARELFFERLPTRGITYTAYDRQAEAPVTHLQVAQASLRIDEAQWHAYRAADLMDSRAAEGGTWNLEERLRMRADIGRTFELAAEAMDILNSASGASSLYSDIPMQRYWRDVHALGRHALLSHTTAYELYGRGLCGLEPNTPLI</sequence>
<organism evidence="4 5">
    <name type="scientific">Streptomyces dioscori</name>
    <dbReference type="NCBI Taxonomy" id="2109333"/>
    <lineage>
        <taxon>Bacteria</taxon>
        <taxon>Bacillati</taxon>
        <taxon>Actinomycetota</taxon>
        <taxon>Actinomycetes</taxon>
        <taxon>Kitasatosporales</taxon>
        <taxon>Streptomycetaceae</taxon>
        <taxon>Streptomyces</taxon>
        <taxon>Streptomyces aurantiacus group</taxon>
    </lineage>
</organism>
<feature type="domain" description="Acyl-CoA dehydrogenase/oxidase N-terminal" evidence="2">
    <location>
        <begin position="26"/>
        <end position="99"/>
    </location>
</feature>
<dbReference type="PIRSF" id="PIRSF016578">
    <property type="entry name" value="HsaA"/>
    <property type="match status" value="1"/>
</dbReference>
<gene>
    <name evidence="4" type="ORF">C6Y14_12095</name>
</gene>
<dbReference type="Gene3D" id="2.40.110.10">
    <property type="entry name" value="Butyryl-CoA Dehydrogenase, subunit A, domain 2"/>
    <property type="match status" value="1"/>
</dbReference>
<evidence type="ECO:0000313" key="5">
    <source>
        <dbReference type="Proteomes" id="UP000240429"/>
    </source>
</evidence>
<evidence type="ECO:0000259" key="2">
    <source>
        <dbReference type="Pfam" id="PF02771"/>
    </source>
</evidence>
<dbReference type="InterPro" id="IPR036250">
    <property type="entry name" value="AcylCo_DH-like_C"/>
</dbReference>
<dbReference type="RefSeq" id="WP_107016606.1">
    <property type="nucleotide sequence ID" value="NZ_KZ679041.1"/>
</dbReference>
<dbReference type="Pfam" id="PF08028">
    <property type="entry name" value="Acyl-CoA_dh_2"/>
    <property type="match status" value="1"/>
</dbReference>
<comment type="caution">
    <text evidence="4">The sequence shown here is derived from an EMBL/GenBank/DDBJ whole genome shotgun (WGS) entry which is preliminary data.</text>
</comment>
<dbReference type="EMBL" id="PYBJ01000007">
    <property type="protein sequence ID" value="PSM42925.1"/>
    <property type="molecule type" value="Genomic_DNA"/>
</dbReference>
<dbReference type="GO" id="GO:0003995">
    <property type="term" value="F:acyl-CoA dehydrogenase activity"/>
    <property type="evidence" value="ECO:0007669"/>
    <property type="project" value="TreeGrafter"/>
</dbReference>
<dbReference type="PANTHER" id="PTHR43884">
    <property type="entry name" value="ACYL-COA DEHYDROGENASE"/>
    <property type="match status" value="1"/>
</dbReference>
<dbReference type="Gene3D" id="1.10.540.10">
    <property type="entry name" value="Acyl-CoA dehydrogenase/oxidase, N-terminal domain"/>
    <property type="match status" value="1"/>
</dbReference>
<dbReference type="InterPro" id="IPR013107">
    <property type="entry name" value="Acyl-CoA_DH_C"/>
</dbReference>
<evidence type="ECO:0000313" key="4">
    <source>
        <dbReference type="EMBL" id="PSM42925.1"/>
    </source>
</evidence>
<name>A0A2P8Q9L3_9ACTN</name>
<dbReference type="PANTHER" id="PTHR43884:SF12">
    <property type="entry name" value="ISOVALERYL-COA DEHYDROGENASE, MITOCHONDRIAL-RELATED"/>
    <property type="match status" value="1"/>
</dbReference>
<dbReference type="InterPro" id="IPR009100">
    <property type="entry name" value="AcylCoA_DH/oxidase_NM_dom_sf"/>
</dbReference>
<dbReference type="Gene3D" id="1.20.140.10">
    <property type="entry name" value="Butyryl-CoA Dehydrogenase, subunit A, domain 3"/>
    <property type="match status" value="1"/>
</dbReference>
<evidence type="ECO:0000259" key="3">
    <source>
        <dbReference type="Pfam" id="PF08028"/>
    </source>
</evidence>
<accession>A0A2P8Q9L3</accession>
<dbReference type="SUPFAM" id="SSF47203">
    <property type="entry name" value="Acyl-CoA dehydrogenase C-terminal domain-like"/>
    <property type="match status" value="1"/>
</dbReference>
<dbReference type="OrthoDB" id="3404950at2"/>